<dbReference type="PANTHER" id="PTHR43976:SF16">
    <property type="entry name" value="SHORT-CHAIN DEHYDROGENASE_REDUCTASE FAMILY PROTEIN"/>
    <property type="match status" value="1"/>
</dbReference>
<dbReference type="PANTHER" id="PTHR43976">
    <property type="entry name" value="SHORT CHAIN DEHYDROGENASE"/>
    <property type="match status" value="1"/>
</dbReference>
<evidence type="ECO:0000313" key="4">
    <source>
        <dbReference type="EMBL" id="EFX04541.1"/>
    </source>
</evidence>
<reference evidence="4 5" key="1">
    <citation type="journal article" date="2011" name="Proc. Natl. Acad. Sci. U.S.A.">
        <title>Genome and transcriptome analyses of the mountain pine beetle-fungal symbiont Grosmannia clavigera, a lodgepole pine pathogen.</title>
        <authorList>
            <person name="DiGuistini S."/>
            <person name="Wang Y."/>
            <person name="Liao N.Y."/>
            <person name="Taylor G."/>
            <person name="Tanguay P."/>
            <person name="Feau N."/>
            <person name="Henrissat B."/>
            <person name="Chan S.K."/>
            <person name="Hesse-Orce U."/>
            <person name="Alamouti S.M."/>
            <person name="Tsui C.K.M."/>
            <person name="Docking R.T."/>
            <person name="Levasseur A."/>
            <person name="Haridas S."/>
            <person name="Robertson G."/>
            <person name="Birol I."/>
            <person name="Holt R.A."/>
            <person name="Marra M.A."/>
            <person name="Hamelin R.C."/>
            <person name="Hirst M."/>
            <person name="Jones S.J.M."/>
            <person name="Bohlmann J."/>
            <person name="Breuil C."/>
        </authorList>
    </citation>
    <scope>NUCLEOTIDE SEQUENCE [LARGE SCALE GENOMIC DNA]</scope>
    <source>
        <strain evidence="5">kw1407 / UAMH 11150</strain>
    </source>
</reference>
<dbReference type="eggNOG" id="KOG1205">
    <property type="taxonomic scope" value="Eukaryota"/>
</dbReference>
<dbReference type="AlphaFoldDB" id="F0XD10"/>
<protein>
    <submittedName>
        <fullName evidence="4">Short chain dehydrogenase reductase</fullName>
    </submittedName>
</protein>
<dbReference type="RefSeq" id="XP_014174023.1">
    <property type="nucleotide sequence ID" value="XM_014318548.1"/>
</dbReference>
<evidence type="ECO:0000256" key="1">
    <source>
        <dbReference type="ARBA" id="ARBA00006484"/>
    </source>
</evidence>
<dbReference type="GO" id="GO:0016491">
    <property type="term" value="F:oxidoreductase activity"/>
    <property type="evidence" value="ECO:0007669"/>
    <property type="project" value="UniProtKB-KW"/>
</dbReference>
<proteinExistence type="inferred from homology"/>
<dbReference type="InterPro" id="IPR002347">
    <property type="entry name" value="SDR_fam"/>
</dbReference>
<keyword evidence="5" id="KW-1185">Reference proteome</keyword>
<dbReference type="InterPro" id="IPR036291">
    <property type="entry name" value="NAD(P)-bd_dom_sf"/>
</dbReference>
<dbReference type="EMBL" id="GL629765">
    <property type="protein sequence ID" value="EFX04541.1"/>
    <property type="molecule type" value="Genomic_DNA"/>
</dbReference>
<evidence type="ECO:0000313" key="5">
    <source>
        <dbReference type="Proteomes" id="UP000007796"/>
    </source>
</evidence>
<feature type="region of interest" description="Disordered" evidence="3">
    <location>
        <begin position="1"/>
        <end position="25"/>
    </location>
</feature>
<dbReference type="Gene3D" id="3.40.50.720">
    <property type="entry name" value="NAD(P)-binding Rossmann-like Domain"/>
    <property type="match status" value="1"/>
</dbReference>
<dbReference type="HOGENOM" id="CLU_040671_0_0_1"/>
<dbReference type="InParanoid" id="F0XD10"/>
<comment type="similarity">
    <text evidence="1">Belongs to the short-chain dehydrogenases/reductases (SDR) family.</text>
</comment>
<name>F0XD10_GROCL</name>
<evidence type="ECO:0000256" key="3">
    <source>
        <dbReference type="SAM" id="MobiDB-lite"/>
    </source>
</evidence>
<gene>
    <name evidence="4" type="ORF">CMQ_1469</name>
</gene>
<organism evidence="5">
    <name type="scientific">Grosmannia clavigera (strain kw1407 / UAMH 11150)</name>
    <name type="common">Blue stain fungus</name>
    <name type="synonym">Graphiocladiella clavigera</name>
    <dbReference type="NCBI Taxonomy" id="655863"/>
    <lineage>
        <taxon>Eukaryota</taxon>
        <taxon>Fungi</taxon>
        <taxon>Dikarya</taxon>
        <taxon>Ascomycota</taxon>
        <taxon>Pezizomycotina</taxon>
        <taxon>Sordariomycetes</taxon>
        <taxon>Sordariomycetidae</taxon>
        <taxon>Ophiostomatales</taxon>
        <taxon>Ophiostomataceae</taxon>
        <taxon>Leptographium</taxon>
    </lineage>
</organism>
<sequence>MADRKNPEAVPGRHSHAVPAPSFPTHNSPRTWFLTQGLSPLAVRLTRLLLAHGDYVVACLPPQELADEARSAEFRELASECRTAAGSTAMTGTTGTATTTMASMTATPLTTPAGTRHRDREGWKDRLRGIRCDGRQMGQCAAAVAEAVAAFGRIDILLCCKSESVVGAVEELALAGGASPAVLDQFDSIFFSQVNAIKAALPQLRAQRTGHVVALSSVGGHIGMPGMPMHTAATAALEGYCDSLAYEIAPFNIKVTVVQPNTEVQMLTNRIVFAPSLSAYASTLVAAPAPLTAPPPAATDLLSPAHNNGGEPAAPTVRDMLIRVLNTHPDTAVPATNNAASRSPVSRFPRLSPAALDGLVLETVHALAAIGGHENPPSRHIVGFEASASVQDKLKTVTEELEDFVEASVAVDIFDSELRAEARKGRLAVAVAASGVADGGGMAD</sequence>
<dbReference type="OrthoDB" id="1933717at2759"/>
<accession>F0XD10</accession>
<dbReference type="STRING" id="655863.F0XD10"/>
<keyword evidence="2" id="KW-0560">Oxidoreductase</keyword>
<dbReference type="Proteomes" id="UP000007796">
    <property type="component" value="Unassembled WGS sequence"/>
</dbReference>
<dbReference type="Pfam" id="PF00106">
    <property type="entry name" value="adh_short"/>
    <property type="match status" value="1"/>
</dbReference>
<evidence type="ECO:0000256" key="2">
    <source>
        <dbReference type="ARBA" id="ARBA00023002"/>
    </source>
</evidence>
<dbReference type="InterPro" id="IPR051911">
    <property type="entry name" value="SDR_oxidoreductase"/>
</dbReference>
<dbReference type="GeneID" id="25974350"/>
<dbReference type="SUPFAM" id="SSF51735">
    <property type="entry name" value="NAD(P)-binding Rossmann-fold domains"/>
    <property type="match status" value="1"/>
</dbReference>